<name>A0A450SEK1_9GAMM</name>
<dbReference type="EMBL" id="CAADEY010000031">
    <property type="protein sequence ID" value="VFJ51175.1"/>
    <property type="molecule type" value="Genomic_DNA"/>
</dbReference>
<evidence type="ECO:0000313" key="1">
    <source>
        <dbReference type="EMBL" id="VFJ51175.1"/>
    </source>
</evidence>
<gene>
    <name evidence="1" type="ORF">BECKDK2373C_GA0170839_103129</name>
</gene>
<organism evidence="1">
    <name type="scientific">Candidatus Kentrum sp. DK</name>
    <dbReference type="NCBI Taxonomy" id="2126562"/>
    <lineage>
        <taxon>Bacteria</taxon>
        <taxon>Pseudomonadati</taxon>
        <taxon>Pseudomonadota</taxon>
        <taxon>Gammaproteobacteria</taxon>
        <taxon>Candidatus Kentrum</taxon>
    </lineage>
</organism>
<protein>
    <recommendedName>
        <fullName evidence="2">SH3 domain-containing protein</fullName>
    </recommendedName>
</protein>
<evidence type="ECO:0008006" key="2">
    <source>
        <dbReference type="Google" id="ProtNLM"/>
    </source>
</evidence>
<reference evidence="1" key="1">
    <citation type="submission" date="2019-02" db="EMBL/GenBank/DDBJ databases">
        <authorList>
            <person name="Gruber-Vodicka R. H."/>
            <person name="Seah K. B. B."/>
        </authorList>
    </citation>
    <scope>NUCLEOTIDE SEQUENCE</scope>
    <source>
        <strain evidence="1">BECK_DK161</strain>
    </source>
</reference>
<proteinExistence type="predicted"/>
<dbReference type="AlphaFoldDB" id="A0A450SEK1"/>
<accession>A0A450SEK1</accession>
<dbReference type="Gene3D" id="2.30.30.40">
    <property type="entry name" value="SH3 Domains"/>
    <property type="match status" value="1"/>
</dbReference>
<sequence length="323" mass="36002">MKQLFGIIVTLVVLGAIFSGNDNAPKKQSVTSQSSSPVSRSVPVACDTSTVITGKKYNVLGSGINVRKGPGASYEKIINQKATSFFETTQYISIDDSTTVFEECTKDGWSWIRVTDPDWLQDSHRGWVASKFLDKGQDIGGDKYARKISSSALSPYTKKGYPKTIAKYGSRLSEIESLRRKAAEMAVDSGKCDYVLTSELSDNKSSLNHLHFWVDCRNMQRIYLDEFQIKKGSRVLSEEEKSWDKTSARTACQQAIKDRALIPSEVEIHTILGTSFYKAPITHNVVLRMDFDAKNVFGTEIPYTATCYFKPGEVGAIDIQPRQ</sequence>